<comment type="similarity">
    <text evidence="2 7">Belongs to the NDUFAF7 family.</text>
</comment>
<dbReference type="InterPro" id="IPR003788">
    <property type="entry name" value="NDUFAF7"/>
</dbReference>
<keyword evidence="5 7" id="KW-0496">Mitochondrion</keyword>
<dbReference type="RefSeq" id="XP_035827488.1">
    <property type="nucleotide sequence ID" value="XM_035971595.1"/>
</dbReference>
<dbReference type="InterPro" id="IPR029063">
    <property type="entry name" value="SAM-dependent_MTases_sf"/>
</dbReference>
<sequence>MGKHLITWSVSQRICKAASWMSPRLASRHTSEACYNQSLPGMLESTKRCRYYTTQAQPENLLLKHLKARIKSNGPMPVADYMKEVLTNAYSGYYMHKDVFGKDGDFITSPEVSQMFGEMLGVWVVNEWMNNYNGQTLQLVELGPGRGTLADDMLRVFCQFPSIKDKISLHLVEVSPALGQMQASKLTGKDTSEVEEGDSDCVGAYRNATSKYGIDVSWYRSLADVPQGLSCFIAHEFLDALPIHKFQKTEAGWREVLVDEDPGNPDALRFVLAHGKTPASVALLQVESEEQRNHIEVCPSAGLTVQEICQRIQSDGGMALLADYGHSGEKGDTFRAFKRHKLHEDPLSEPGSADLTADVDFSYLKSFTNADVDVFGPVTQEKYLINMGIGVRLQALLQKSSQEHWPSLISGFKMLTSPDQMGERFKFMSILGKTGSSYKPAGFVELNYGDGQGSS</sequence>
<gene>
    <name evidence="9 10 11 12" type="primary">LOC101861528</name>
</gene>
<evidence type="ECO:0000256" key="5">
    <source>
        <dbReference type="ARBA" id="ARBA00023128"/>
    </source>
</evidence>
<evidence type="ECO:0000256" key="2">
    <source>
        <dbReference type="ARBA" id="ARBA00005891"/>
    </source>
</evidence>
<dbReference type="GO" id="GO:0008168">
    <property type="term" value="F:methyltransferase activity"/>
    <property type="evidence" value="ECO:0007669"/>
    <property type="project" value="UniProtKB-KW"/>
</dbReference>
<dbReference type="GeneID" id="101861528"/>
<accession>A0ABM1A6Q4</accession>
<dbReference type="RefSeq" id="XP_005105436.1">
    <property type="nucleotide sequence ID" value="XM_005105379.3"/>
</dbReference>
<reference evidence="9 10" key="1">
    <citation type="submission" date="2025-05" db="UniProtKB">
        <authorList>
            <consortium name="RefSeq"/>
        </authorList>
    </citation>
    <scope>IDENTIFICATION</scope>
</reference>
<evidence type="ECO:0000313" key="10">
    <source>
        <dbReference type="RefSeq" id="XP_005105436.1"/>
    </source>
</evidence>
<evidence type="ECO:0000313" key="8">
    <source>
        <dbReference type="Proteomes" id="UP000694888"/>
    </source>
</evidence>
<evidence type="ECO:0000256" key="4">
    <source>
        <dbReference type="ARBA" id="ARBA00022679"/>
    </source>
</evidence>
<dbReference type="RefSeq" id="XP_012941897.1">
    <property type="nucleotide sequence ID" value="XM_013086443.2"/>
</dbReference>
<evidence type="ECO:0000313" key="9">
    <source>
        <dbReference type="RefSeq" id="XP_005105434.1"/>
    </source>
</evidence>
<comment type="subcellular location">
    <subcellularLocation>
        <location evidence="1 7">Mitochondrion</location>
    </subcellularLocation>
</comment>
<evidence type="ECO:0000256" key="7">
    <source>
        <dbReference type="RuleBase" id="RU364114"/>
    </source>
</evidence>
<evidence type="ECO:0000256" key="3">
    <source>
        <dbReference type="ARBA" id="ARBA00022603"/>
    </source>
</evidence>
<comment type="catalytic activity">
    <reaction evidence="6 7">
        <text>L-arginyl-[protein] + 2 S-adenosyl-L-methionine = N(omega),N(omega)'-dimethyl-L-arginyl-[protein] + 2 S-adenosyl-L-homocysteine + 2 H(+)</text>
        <dbReference type="Rhea" id="RHEA:48108"/>
        <dbReference type="Rhea" id="RHEA-COMP:10532"/>
        <dbReference type="Rhea" id="RHEA-COMP:11992"/>
        <dbReference type="ChEBI" id="CHEBI:15378"/>
        <dbReference type="ChEBI" id="CHEBI:29965"/>
        <dbReference type="ChEBI" id="CHEBI:57856"/>
        <dbReference type="ChEBI" id="CHEBI:59789"/>
        <dbReference type="ChEBI" id="CHEBI:88221"/>
        <dbReference type="EC" id="2.1.1.320"/>
    </reaction>
</comment>
<dbReference type="PANTHER" id="PTHR12049:SF7">
    <property type="entry name" value="PROTEIN ARGININE METHYLTRANSFERASE NDUFAF7, MITOCHONDRIAL"/>
    <property type="match status" value="1"/>
</dbReference>
<dbReference type="PANTHER" id="PTHR12049">
    <property type="entry name" value="PROTEIN ARGININE METHYLTRANSFERASE NDUFAF7, MITOCHONDRIAL"/>
    <property type="match status" value="1"/>
</dbReference>
<dbReference type="Proteomes" id="UP000694888">
    <property type="component" value="Unplaced"/>
</dbReference>
<comment type="function">
    <text evidence="7">Arginine methyltransferase involved in the assembly or stability of mitochondrial NADH:ubiquinone oxidoreductase complex (complex I).</text>
</comment>
<dbReference type="Pfam" id="PF02636">
    <property type="entry name" value="Methyltransf_28"/>
    <property type="match status" value="1"/>
</dbReference>
<proteinExistence type="inferred from homology"/>
<dbReference type="Gene3D" id="3.40.50.12710">
    <property type="match status" value="1"/>
</dbReference>
<dbReference type="SUPFAM" id="SSF53335">
    <property type="entry name" value="S-adenosyl-L-methionine-dependent methyltransferases"/>
    <property type="match status" value="1"/>
</dbReference>
<protein>
    <recommendedName>
        <fullName evidence="7">Protein arginine methyltransferase NDUFAF7</fullName>
        <ecNumber evidence="7">2.1.1.320</ecNumber>
    </recommendedName>
</protein>
<name>A0ABM1A6Q4_APLCA</name>
<dbReference type="GO" id="GO:0032259">
    <property type="term" value="P:methylation"/>
    <property type="evidence" value="ECO:0007669"/>
    <property type="project" value="UniProtKB-KW"/>
</dbReference>
<evidence type="ECO:0000313" key="11">
    <source>
        <dbReference type="RefSeq" id="XP_012941897.1"/>
    </source>
</evidence>
<organism evidence="8 11">
    <name type="scientific">Aplysia californica</name>
    <name type="common">California sea hare</name>
    <dbReference type="NCBI Taxonomy" id="6500"/>
    <lineage>
        <taxon>Eukaryota</taxon>
        <taxon>Metazoa</taxon>
        <taxon>Spiralia</taxon>
        <taxon>Lophotrochozoa</taxon>
        <taxon>Mollusca</taxon>
        <taxon>Gastropoda</taxon>
        <taxon>Heterobranchia</taxon>
        <taxon>Euthyneura</taxon>
        <taxon>Tectipleura</taxon>
        <taxon>Aplysiida</taxon>
        <taxon>Aplysioidea</taxon>
        <taxon>Aplysiidae</taxon>
        <taxon>Aplysia</taxon>
    </lineage>
</organism>
<keyword evidence="8" id="KW-1185">Reference proteome</keyword>
<keyword evidence="4 7" id="KW-0808">Transferase</keyword>
<evidence type="ECO:0000313" key="12">
    <source>
        <dbReference type="RefSeq" id="XP_035827488.1"/>
    </source>
</evidence>
<evidence type="ECO:0000256" key="6">
    <source>
        <dbReference type="ARBA" id="ARBA00048612"/>
    </source>
</evidence>
<dbReference type="RefSeq" id="XP_005105434.1">
    <property type="nucleotide sequence ID" value="XM_005105377.3"/>
</dbReference>
<keyword evidence="3 7" id="KW-0489">Methyltransferase</keyword>
<evidence type="ECO:0000256" key="1">
    <source>
        <dbReference type="ARBA" id="ARBA00004173"/>
    </source>
</evidence>
<dbReference type="EC" id="2.1.1.320" evidence="7"/>
<dbReference type="InterPro" id="IPR038375">
    <property type="entry name" value="NDUFAF7_sf"/>
</dbReference>